<dbReference type="GO" id="GO:0005886">
    <property type="term" value="C:plasma membrane"/>
    <property type="evidence" value="ECO:0007669"/>
    <property type="project" value="UniProtKB-SubCell"/>
</dbReference>
<comment type="caution">
    <text evidence="9">The sequence shown here is derived from an EMBL/GenBank/DDBJ whole genome shotgun (WGS) entry which is preliminary data.</text>
</comment>
<dbReference type="Proteomes" id="UP001289066">
    <property type="component" value="Unassembled WGS sequence"/>
</dbReference>
<dbReference type="PANTHER" id="PTHR30193">
    <property type="entry name" value="ABC TRANSPORTER PERMEASE PROTEIN"/>
    <property type="match status" value="1"/>
</dbReference>
<evidence type="ECO:0000256" key="3">
    <source>
        <dbReference type="ARBA" id="ARBA00022475"/>
    </source>
</evidence>
<dbReference type="CDD" id="cd06261">
    <property type="entry name" value="TM_PBP2"/>
    <property type="match status" value="1"/>
</dbReference>
<keyword evidence="5 7" id="KW-1133">Transmembrane helix</keyword>
<reference evidence="9" key="1">
    <citation type="submission" date="2019-11" db="EMBL/GenBank/DDBJ databases">
        <title>Characterization of Clostridium perfringens isolates from swine manure treated agricultural soils.</title>
        <authorList>
            <person name="Wushke S.T."/>
        </authorList>
    </citation>
    <scope>NUCLEOTIDE SEQUENCE</scope>
    <source>
        <strain evidence="9">X15</strain>
    </source>
</reference>
<dbReference type="Pfam" id="PF00528">
    <property type="entry name" value="BPD_transp_1"/>
    <property type="match status" value="1"/>
</dbReference>
<evidence type="ECO:0000256" key="1">
    <source>
        <dbReference type="ARBA" id="ARBA00004651"/>
    </source>
</evidence>
<dbReference type="InterPro" id="IPR000515">
    <property type="entry name" value="MetI-like"/>
</dbReference>
<comment type="subcellular location">
    <subcellularLocation>
        <location evidence="1 7">Cell membrane</location>
        <topology evidence="1 7">Multi-pass membrane protein</topology>
    </subcellularLocation>
</comment>
<dbReference type="PROSITE" id="PS50928">
    <property type="entry name" value="ABC_TM1"/>
    <property type="match status" value="1"/>
</dbReference>
<dbReference type="EMBL" id="WNVG01000141">
    <property type="protein sequence ID" value="MDZ5034006.1"/>
    <property type="molecule type" value="Genomic_DNA"/>
</dbReference>
<evidence type="ECO:0000256" key="2">
    <source>
        <dbReference type="ARBA" id="ARBA00022448"/>
    </source>
</evidence>
<feature type="non-terminal residue" evidence="9">
    <location>
        <position position="286"/>
    </location>
</feature>
<dbReference type="InterPro" id="IPR035906">
    <property type="entry name" value="MetI-like_sf"/>
</dbReference>
<keyword evidence="2 7" id="KW-0813">Transport</keyword>
<sequence>MKRKLKSSYKDQAFVWSIVGPAILFFAVIVYYPFLKNIYYMFFNYNFIKKPKFVGLDNITKFFADTNAHTALKNTFTITIFSVPLVLIVALLIAIAVFNMKKGKSFVRASIFSTFLVPGVVAAIIFKLLFGTENGLINTTLNSLGFDSIGWLIQPFWAIVAVIIVHVWNGTGYYMVIFLSGLSNINTQLYEAAKIDGASILQSFRYVTLPQLKPTIVFSMIYATMAYLRTYPSVELLTGGGPYQSTETIIMYMFKPGFKTRDVGYASEIAVIVFLITLVVSIVQMK</sequence>
<feature type="transmembrane region" description="Helical" evidence="7">
    <location>
        <begin position="263"/>
        <end position="283"/>
    </location>
</feature>
<comment type="similarity">
    <text evidence="7">Belongs to the binding-protein-dependent transport system permease family.</text>
</comment>
<feature type="transmembrane region" description="Helical" evidence="7">
    <location>
        <begin position="76"/>
        <end position="98"/>
    </location>
</feature>
<keyword evidence="3" id="KW-1003">Cell membrane</keyword>
<protein>
    <submittedName>
        <fullName evidence="9">ABC transporter permease subunit</fullName>
    </submittedName>
</protein>
<feature type="transmembrane region" description="Helical" evidence="7">
    <location>
        <begin position="12"/>
        <end position="34"/>
    </location>
</feature>
<accession>A0AAW9J2X9</accession>
<dbReference type="RefSeq" id="WP_322412530.1">
    <property type="nucleotide sequence ID" value="NZ_WNVG01000141.1"/>
</dbReference>
<gene>
    <name evidence="9" type="ORF">GNF81_14765</name>
</gene>
<evidence type="ECO:0000256" key="5">
    <source>
        <dbReference type="ARBA" id="ARBA00022989"/>
    </source>
</evidence>
<feature type="transmembrane region" description="Helical" evidence="7">
    <location>
        <begin position="149"/>
        <end position="168"/>
    </location>
</feature>
<dbReference type="Gene3D" id="1.10.3720.10">
    <property type="entry name" value="MetI-like"/>
    <property type="match status" value="1"/>
</dbReference>
<proteinExistence type="inferred from homology"/>
<dbReference type="PANTHER" id="PTHR30193:SF37">
    <property type="entry name" value="INNER MEMBRANE ABC TRANSPORTER PERMEASE PROTEIN YCJO"/>
    <property type="match status" value="1"/>
</dbReference>
<evidence type="ECO:0000256" key="7">
    <source>
        <dbReference type="RuleBase" id="RU363032"/>
    </source>
</evidence>
<dbReference type="InterPro" id="IPR051393">
    <property type="entry name" value="ABC_transporter_permease"/>
</dbReference>
<dbReference type="AlphaFoldDB" id="A0AAW9J2X9"/>
<evidence type="ECO:0000256" key="4">
    <source>
        <dbReference type="ARBA" id="ARBA00022692"/>
    </source>
</evidence>
<dbReference type="GO" id="GO:0055085">
    <property type="term" value="P:transmembrane transport"/>
    <property type="evidence" value="ECO:0007669"/>
    <property type="project" value="InterPro"/>
</dbReference>
<dbReference type="SUPFAM" id="SSF161098">
    <property type="entry name" value="MetI-like"/>
    <property type="match status" value="1"/>
</dbReference>
<evidence type="ECO:0000256" key="6">
    <source>
        <dbReference type="ARBA" id="ARBA00023136"/>
    </source>
</evidence>
<evidence type="ECO:0000259" key="8">
    <source>
        <dbReference type="PROSITE" id="PS50928"/>
    </source>
</evidence>
<name>A0AAW9J2X9_CLOPF</name>
<evidence type="ECO:0000313" key="10">
    <source>
        <dbReference type="Proteomes" id="UP001289066"/>
    </source>
</evidence>
<evidence type="ECO:0000313" key="9">
    <source>
        <dbReference type="EMBL" id="MDZ5034006.1"/>
    </source>
</evidence>
<organism evidence="9 10">
    <name type="scientific">Clostridium perfringens</name>
    <dbReference type="NCBI Taxonomy" id="1502"/>
    <lineage>
        <taxon>Bacteria</taxon>
        <taxon>Bacillati</taxon>
        <taxon>Bacillota</taxon>
        <taxon>Clostridia</taxon>
        <taxon>Eubacteriales</taxon>
        <taxon>Clostridiaceae</taxon>
        <taxon>Clostridium</taxon>
    </lineage>
</organism>
<feature type="transmembrane region" description="Helical" evidence="7">
    <location>
        <begin position="110"/>
        <end position="129"/>
    </location>
</feature>
<feature type="domain" description="ABC transmembrane type-1" evidence="8">
    <location>
        <begin position="72"/>
        <end position="284"/>
    </location>
</feature>
<keyword evidence="4 7" id="KW-0812">Transmembrane</keyword>
<keyword evidence="6 7" id="KW-0472">Membrane</keyword>